<dbReference type="InterPro" id="IPR005804">
    <property type="entry name" value="FA_desaturase_dom"/>
</dbReference>
<dbReference type="GO" id="GO:0008610">
    <property type="term" value="P:lipid biosynthetic process"/>
    <property type="evidence" value="ECO:0007669"/>
    <property type="project" value="UniProtKB-ARBA"/>
</dbReference>
<feature type="transmembrane region" description="Helical" evidence="1">
    <location>
        <begin position="164"/>
        <end position="184"/>
    </location>
</feature>
<protein>
    <submittedName>
        <fullName evidence="3">Linoleoyl-CoA desaturase</fullName>
    </submittedName>
</protein>
<name>A0A239C5Y0_9FLAO</name>
<gene>
    <name evidence="3" type="ORF">SAMN06265376_107123</name>
</gene>
<dbReference type="AlphaFoldDB" id="A0A239C5Y0"/>
<dbReference type="GO" id="GO:0016717">
    <property type="term" value="F:oxidoreductase activity, acting on paired donors, with oxidation of a pair of donors resulting in the reduction of molecular oxygen to two molecules of water"/>
    <property type="evidence" value="ECO:0007669"/>
    <property type="project" value="TreeGrafter"/>
</dbReference>
<dbReference type="PANTHER" id="PTHR19353:SF19">
    <property type="entry name" value="DELTA(5) FATTY ACID DESATURASE C-RELATED"/>
    <property type="match status" value="1"/>
</dbReference>
<feature type="transmembrane region" description="Helical" evidence="1">
    <location>
        <begin position="41"/>
        <end position="61"/>
    </location>
</feature>
<evidence type="ECO:0000259" key="2">
    <source>
        <dbReference type="Pfam" id="PF00487"/>
    </source>
</evidence>
<feature type="transmembrane region" description="Helical" evidence="1">
    <location>
        <begin position="233"/>
        <end position="253"/>
    </location>
</feature>
<reference evidence="3 4" key="1">
    <citation type="submission" date="2017-06" db="EMBL/GenBank/DDBJ databases">
        <authorList>
            <person name="Kim H.J."/>
            <person name="Triplett B.A."/>
        </authorList>
    </citation>
    <scope>NUCLEOTIDE SEQUENCE [LARGE SCALE GENOMIC DNA]</scope>
    <source>
        <strain evidence="3 4">DSM 25597</strain>
    </source>
</reference>
<dbReference type="InterPro" id="IPR012171">
    <property type="entry name" value="Fatty_acid_desaturase"/>
</dbReference>
<dbReference type="Proteomes" id="UP000198379">
    <property type="component" value="Unassembled WGS sequence"/>
</dbReference>
<keyword evidence="1" id="KW-0472">Membrane</keyword>
<evidence type="ECO:0000313" key="3">
    <source>
        <dbReference type="EMBL" id="SNS15068.1"/>
    </source>
</evidence>
<organism evidence="3 4">
    <name type="scientific">Dokdonia pacifica</name>
    <dbReference type="NCBI Taxonomy" id="1627892"/>
    <lineage>
        <taxon>Bacteria</taxon>
        <taxon>Pseudomonadati</taxon>
        <taxon>Bacteroidota</taxon>
        <taxon>Flavobacteriia</taxon>
        <taxon>Flavobacteriales</taxon>
        <taxon>Flavobacteriaceae</taxon>
        <taxon>Dokdonia</taxon>
    </lineage>
</organism>
<keyword evidence="4" id="KW-1185">Reference proteome</keyword>
<feature type="transmembrane region" description="Helical" evidence="1">
    <location>
        <begin position="106"/>
        <end position="123"/>
    </location>
</feature>
<dbReference type="PANTHER" id="PTHR19353">
    <property type="entry name" value="FATTY ACID DESATURASE 2"/>
    <property type="match status" value="1"/>
</dbReference>
<evidence type="ECO:0000256" key="1">
    <source>
        <dbReference type="SAM" id="Phobius"/>
    </source>
</evidence>
<dbReference type="RefSeq" id="WP_089373124.1">
    <property type="nucleotide sequence ID" value="NZ_BMEP01000004.1"/>
</dbReference>
<accession>A0A239C5Y0</accession>
<keyword evidence="1" id="KW-1133">Transmembrane helix</keyword>
<sequence length="367" mass="43152">MKKEMPPLRFKKDDAFFQYLRAEVNTYFIEKGLTKKATSFWYVKAWSLISIYILTYSSLIIFGKYTVVLYTCYAVLGILAILLGLNVGHDAAHGSISKRQSVNKRYAIVFDLLGGNSYIWRIRHIYAHHPYPNVIDFDSDIKQSKLVRIFPKDVYLKFHKYQHIYTPILLIFSYTLNWFLIRDFQDFYTQRFGKKIIKKHPKGTFSKIILFKCLYIGIILFIPLFVLGISWSVFLGFLMMNIFSGMIISIALVSTHVGDHHEFPTPNIDGNFDHTWSTHQIATTSDFCTKNKLTNFFFGGFNHHVIHHLFPEVNHVHYVNITPILKDVAFRYNINYRVEENLFQVFKSHINLLKREGYEHGLLYQEI</sequence>
<proteinExistence type="predicted"/>
<dbReference type="GO" id="GO:0016020">
    <property type="term" value="C:membrane"/>
    <property type="evidence" value="ECO:0007669"/>
    <property type="project" value="TreeGrafter"/>
</dbReference>
<dbReference type="EMBL" id="FZNY01000007">
    <property type="protein sequence ID" value="SNS15068.1"/>
    <property type="molecule type" value="Genomic_DNA"/>
</dbReference>
<keyword evidence="1" id="KW-0812">Transmembrane</keyword>
<feature type="transmembrane region" description="Helical" evidence="1">
    <location>
        <begin position="205"/>
        <end position="227"/>
    </location>
</feature>
<dbReference type="OrthoDB" id="104711at2"/>
<evidence type="ECO:0000313" key="4">
    <source>
        <dbReference type="Proteomes" id="UP000198379"/>
    </source>
</evidence>
<feature type="domain" description="Fatty acid desaturase" evidence="2">
    <location>
        <begin position="72"/>
        <end position="337"/>
    </location>
</feature>
<feature type="transmembrane region" description="Helical" evidence="1">
    <location>
        <begin position="67"/>
        <end position="85"/>
    </location>
</feature>
<dbReference type="Pfam" id="PF00487">
    <property type="entry name" value="FA_desaturase"/>
    <property type="match status" value="1"/>
</dbReference>